<dbReference type="EMBL" id="CM055094">
    <property type="protein sequence ID" value="KAJ7563079.1"/>
    <property type="molecule type" value="Genomic_DNA"/>
</dbReference>
<comment type="caution">
    <text evidence="1">The sequence shown here is derived from an EMBL/GenBank/DDBJ whole genome shotgun (WGS) entry which is preliminary data.</text>
</comment>
<name>A0ACC2E9A1_DIPCM</name>
<reference evidence="2" key="1">
    <citation type="journal article" date="2024" name="Proc. Natl. Acad. Sci. U.S.A.">
        <title>Extraordinary preservation of gene collinearity over three hundred million years revealed in homosporous lycophytes.</title>
        <authorList>
            <person name="Li C."/>
            <person name="Wickell D."/>
            <person name="Kuo L.Y."/>
            <person name="Chen X."/>
            <person name="Nie B."/>
            <person name="Liao X."/>
            <person name="Peng D."/>
            <person name="Ji J."/>
            <person name="Jenkins J."/>
            <person name="Williams M."/>
            <person name="Shu S."/>
            <person name="Plott C."/>
            <person name="Barry K."/>
            <person name="Rajasekar S."/>
            <person name="Grimwood J."/>
            <person name="Han X."/>
            <person name="Sun S."/>
            <person name="Hou Z."/>
            <person name="He W."/>
            <person name="Dai G."/>
            <person name="Sun C."/>
            <person name="Schmutz J."/>
            <person name="Leebens-Mack J.H."/>
            <person name="Li F.W."/>
            <person name="Wang L."/>
        </authorList>
    </citation>
    <scope>NUCLEOTIDE SEQUENCE [LARGE SCALE GENOMIC DNA]</scope>
    <source>
        <strain evidence="2">cv. PW_Plant_1</strain>
    </source>
</reference>
<sequence length="442" mass="48323">MLAKLGSHFLIIIIIIFQYFAILIHFLPSVSPALFLLSSFDLRFLSIHSSFMDSSAMPSSQSPEHELIAESVTARLISEDVEQLEIMSSEEKYYKIWSNAAKAWIVSFPEERGNDFIQLLSSAAGLSGLTQLRFFPEQLELQELDELCRSLSSNETLKRLTMLGSWKHAGHCTGDVAKCISEVLTATASLDYLHFESWVVDSAAMEHIASALAANNTLHFLHFYWVKVSKEGMQHIAQILQTNSSLKSLIMLGGGIDSASAGLVAEGIGHNSSLEILDLIDNPLGSEGMVSLATALKPNTSLRELLLGDRKQGIGSHGASAIAELLRSNPTLKKLVIVNDATMSAEDIVQIAKAIQKESCLQHLDASSCHGVAGEAVAAALVDALSRCEGLKEVQFRRTPLEREGVADELKRLLRLRSGESHVEDQTDQVTPVRLECICPPF</sequence>
<protein>
    <submittedName>
        <fullName evidence="1">Uncharacterized protein</fullName>
    </submittedName>
</protein>
<gene>
    <name evidence="1" type="ORF">O6H91_03G096200</name>
</gene>
<proteinExistence type="predicted"/>
<accession>A0ACC2E9A1</accession>
<keyword evidence="2" id="KW-1185">Reference proteome</keyword>
<organism evidence="1 2">
    <name type="scientific">Diphasiastrum complanatum</name>
    <name type="common">Issler's clubmoss</name>
    <name type="synonym">Lycopodium complanatum</name>
    <dbReference type="NCBI Taxonomy" id="34168"/>
    <lineage>
        <taxon>Eukaryota</taxon>
        <taxon>Viridiplantae</taxon>
        <taxon>Streptophyta</taxon>
        <taxon>Embryophyta</taxon>
        <taxon>Tracheophyta</taxon>
        <taxon>Lycopodiopsida</taxon>
        <taxon>Lycopodiales</taxon>
        <taxon>Lycopodiaceae</taxon>
        <taxon>Lycopodioideae</taxon>
        <taxon>Diphasiastrum</taxon>
    </lineage>
</organism>
<dbReference type="Proteomes" id="UP001162992">
    <property type="component" value="Chromosome 3"/>
</dbReference>
<evidence type="ECO:0000313" key="1">
    <source>
        <dbReference type="EMBL" id="KAJ7563079.1"/>
    </source>
</evidence>
<evidence type="ECO:0000313" key="2">
    <source>
        <dbReference type="Proteomes" id="UP001162992"/>
    </source>
</evidence>